<comment type="caution">
    <text evidence="1">The sequence shown here is derived from an EMBL/GenBank/DDBJ whole genome shotgun (WGS) entry which is preliminary data.</text>
</comment>
<proteinExistence type="predicted"/>
<keyword evidence="2" id="KW-1185">Reference proteome</keyword>
<gene>
    <name evidence="1" type="ORF">NliqN6_5180</name>
</gene>
<dbReference type="AlphaFoldDB" id="A0A8H3YGY1"/>
<name>A0A8H3YGY1_9TREE</name>
<dbReference type="Proteomes" id="UP000620104">
    <property type="component" value="Unassembled WGS sequence"/>
</dbReference>
<evidence type="ECO:0000313" key="2">
    <source>
        <dbReference type="Proteomes" id="UP000620104"/>
    </source>
</evidence>
<protein>
    <submittedName>
        <fullName evidence="1">Uncharacterized protein</fullName>
    </submittedName>
</protein>
<dbReference type="EMBL" id="BLZA01000032">
    <property type="protein sequence ID" value="GHJ88778.1"/>
    <property type="molecule type" value="Genomic_DNA"/>
</dbReference>
<evidence type="ECO:0000313" key="1">
    <source>
        <dbReference type="EMBL" id="GHJ88778.1"/>
    </source>
</evidence>
<sequence length="122" mass="13868">MSHTQFQYSMRLSIFGKGGSNELPREYWALSTFAHRHLTVARSFRYTTCSSFAMTNDQKNPLPSRNVDSYFWDHRLHLSVKTLAKFGRICGAEDSAAGVLPFGGEGSWRKTRLACVDFKTHS</sequence>
<reference evidence="1" key="1">
    <citation type="submission" date="2020-07" db="EMBL/GenBank/DDBJ databases">
        <title>Draft Genome Sequence of a Deep-Sea Yeast, Naganishia (Cryptococcus) liquefaciens strain N6.</title>
        <authorList>
            <person name="Han Y.W."/>
            <person name="Kajitani R."/>
            <person name="Morimoto H."/>
            <person name="Parhat M."/>
            <person name="Tsubouchi H."/>
            <person name="Bakenova O."/>
            <person name="Ogata M."/>
            <person name="Argunhan B."/>
            <person name="Aoki R."/>
            <person name="Kajiwara S."/>
            <person name="Itoh T."/>
            <person name="Iwasaki H."/>
        </authorList>
    </citation>
    <scope>NUCLEOTIDE SEQUENCE</scope>
    <source>
        <strain evidence="1">N6</strain>
    </source>
</reference>
<organism evidence="1 2">
    <name type="scientific">Naganishia liquefaciens</name>
    <dbReference type="NCBI Taxonomy" id="104408"/>
    <lineage>
        <taxon>Eukaryota</taxon>
        <taxon>Fungi</taxon>
        <taxon>Dikarya</taxon>
        <taxon>Basidiomycota</taxon>
        <taxon>Agaricomycotina</taxon>
        <taxon>Tremellomycetes</taxon>
        <taxon>Filobasidiales</taxon>
        <taxon>Filobasidiaceae</taxon>
        <taxon>Naganishia</taxon>
    </lineage>
</organism>
<accession>A0A8H3YGY1</accession>